<keyword evidence="3" id="KW-1185">Reference proteome</keyword>
<dbReference type="Proteomes" id="UP001369082">
    <property type="component" value="Unassembled WGS sequence"/>
</dbReference>
<dbReference type="InterPro" id="IPR035985">
    <property type="entry name" value="Ubiquitin-activating_enz"/>
</dbReference>
<proteinExistence type="predicted"/>
<reference evidence="2 3" key="1">
    <citation type="submission" date="2024-02" db="EMBL/GenBank/DDBJ databases">
        <title>Bacteria isolated from the canopy kelp, Nereocystis luetkeana.</title>
        <authorList>
            <person name="Pfister C.A."/>
            <person name="Younker I.T."/>
            <person name="Light S.H."/>
        </authorList>
    </citation>
    <scope>NUCLEOTIDE SEQUENCE [LARGE SCALE GENOMIC DNA]</scope>
    <source>
        <strain evidence="2 3">TI.1.05</strain>
    </source>
</reference>
<gene>
    <name evidence="2" type="ORF">V6256_15365</name>
</gene>
<dbReference type="InterPro" id="IPR000594">
    <property type="entry name" value="ThiF_NAD_FAD-bd"/>
</dbReference>
<name>A0ABU9GUF4_9GAMM</name>
<evidence type="ECO:0000313" key="3">
    <source>
        <dbReference type="Proteomes" id="UP001369082"/>
    </source>
</evidence>
<keyword evidence="2" id="KW-0548">Nucleotidyltransferase</keyword>
<dbReference type="SUPFAM" id="SSF69572">
    <property type="entry name" value="Activating enzymes of the ubiquitin-like proteins"/>
    <property type="match status" value="1"/>
</dbReference>
<feature type="domain" description="THIF-type NAD/FAD binding fold" evidence="1">
    <location>
        <begin position="10"/>
        <end position="44"/>
    </location>
</feature>
<protein>
    <submittedName>
        <fullName evidence="2">ThiF family adenylyltransferase</fullName>
    </submittedName>
</protein>
<organism evidence="2 3">
    <name type="scientific">Psychromonas aquatilis</name>
    <dbReference type="NCBI Taxonomy" id="2005072"/>
    <lineage>
        <taxon>Bacteria</taxon>
        <taxon>Pseudomonadati</taxon>
        <taxon>Pseudomonadota</taxon>
        <taxon>Gammaproteobacteria</taxon>
        <taxon>Alteromonadales</taxon>
        <taxon>Psychromonadaceae</taxon>
        <taxon>Psychromonas</taxon>
    </lineage>
</organism>
<keyword evidence="2" id="KW-0808">Transferase</keyword>
<dbReference type="EMBL" id="JBAKAZ010000210">
    <property type="protein sequence ID" value="MEL0630958.1"/>
    <property type="molecule type" value="Genomic_DNA"/>
</dbReference>
<dbReference type="RefSeq" id="WP_341599124.1">
    <property type="nucleotide sequence ID" value="NZ_JBAKAZ010000210.1"/>
</dbReference>
<dbReference type="Gene3D" id="3.40.50.720">
    <property type="entry name" value="NAD(P)-binding Rossmann-like Domain"/>
    <property type="match status" value="1"/>
</dbReference>
<accession>A0ABU9GUF4</accession>
<evidence type="ECO:0000259" key="1">
    <source>
        <dbReference type="Pfam" id="PF00899"/>
    </source>
</evidence>
<sequence>MLSDNELLRYSLHLLLEEVSEAGQHKLKQAKVLIIGMGGLGSHAPL</sequence>
<dbReference type="Pfam" id="PF00899">
    <property type="entry name" value="ThiF"/>
    <property type="match status" value="1"/>
</dbReference>
<evidence type="ECO:0000313" key="2">
    <source>
        <dbReference type="EMBL" id="MEL0630958.1"/>
    </source>
</evidence>
<comment type="caution">
    <text evidence="2">The sequence shown here is derived from an EMBL/GenBank/DDBJ whole genome shotgun (WGS) entry which is preliminary data.</text>
</comment>
<dbReference type="GO" id="GO:0016779">
    <property type="term" value="F:nucleotidyltransferase activity"/>
    <property type="evidence" value="ECO:0007669"/>
    <property type="project" value="UniProtKB-KW"/>
</dbReference>